<dbReference type="Proteomes" id="UP000447434">
    <property type="component" value="Chromosome 8"/>
</dbReference>
<sequence>MGRSRLTLKRIENDACRKSTFKQRRDVLLNKMKELSNFCNAEEGEAANACLIVYDTIGGNPQPVTWPRNLNVEHSLIQWFESEKNEEAPIMFGIQDYFKNKTDKVEADISKVRKEIVKIQYPTSHPCFNNLGDEQIRNFLAVLDAKGRACTERMNILRLQQQVQVNSSQPVLDMDSQSQMLHFDPNPMQLMANNNGMMDSANEIGLPLDCATQVGSPNHVGIPFDLTIQSDPAVVSANQLDEVDWSSLIDGLIDFDTLPHEFVFYDDFFGY</sequence>
<evidence type="ECO:0000256" key="2">
    <source>
        <dbReference type="ARBA" id="ARBA00023015"/>
    </source>
</evidence>
<reference evidence="8" key="1">
    <citation type="journal article" date="2020" name="Nat. Commun.">
        <title>Genome sequence of the cluster root forming white lupin.</title>
        <authorList>
            <person name="Hufnagel B."/>
            <person name="Marques A."/>
            <person name="Soriano A."/>
            <person name="Marques L."/>
            <person name="Divol F."/>
            <person name="Doumas P."/>
            <person name="Sallet E."/>
            <person name="Mancinotti D."/>
            <person name="Carrere S."/>
            <person name="Marande W."/>
            <person name="Arribat S."/>
            <person name="Keller J."/>
            <person name="Huneau C."/>
            <person name="Blein T."/>
            <person name="Aime D."/>
            <person name="Laguerre M."/>
            <person name="Taylor J."/>
            <person name="Schubert V."/>
            <person name="Nelson M."/>
            <person name="Geu-Flores F."/>
            <person name="Crespi M."/>
            <person name="Gallardo-Guerrero K."/>
            <person name="Delaux P.-M."/>
            <person name="Salse J."/>
            <person name="Berges H."/>
            <person name="Guyot R."/>
            <person name="Gouzy J."/>
            <person name="Peret B."/>
        </authorList>
    </citation>
    <scope>NUCLEOTIDE SEQUENCE [LARGE SCALE GENOMIC DNA]</scope>
    <source>
        <strain evidence="8">cv. Amiga</strain>
    </source>
</reference>
<dbReference type="InterPro" id="IPR036879">
    <property type="entry name" value="TF_MADSbox_sf"/>
</dbReference>
<organism evidence="7 8">
    <name type="scientific">Lupinus albus</name>
    <name type="common">White lupine</name>
    <name type="synonym">Lupinus termis</name>
    <dbReference type="NCBI Taxonomy" id="3870"/>
    <lineage>
        <taxon>Eukaryota</taxon>
        <taxon>Viridiplantae</taxon>
        <taxon>Streptophyta</taxon>
        <taxon>Embryophyta</taxon>
        <taxon>Tracheophyta</taxon>
        <taxon>Spermatophyta</taxon>
        <taxon>Magnoliopsida</taxon>
        <taxon>eudicotyledons</taxon>
        <taxon>Gunneridae</taxon>
        <taxon>Pentapetalae</taxon>
        <taxon>rosids</taxon>
        <taxon>fabids</taxon>
        <taxon>Fabales</taxon>
        <taxon>Fabaceae</taxon>
        <taxon>Papilionoideae</taxon>
        <taxon>50 kb inversion clade</taxon>
        <taxon>genistoids sensu lato</taxon>
        <taxon>core genistoids</taxon>
        <taxon>Genisteae</taxon>
        <taxon>Lupinus</taxon>
    </lineage>
</organism>
<dbReference type="SMART" id="SM00432">
    <property type="entry name" value="MADS"/>
    <property type="match status" value="1"/>
</dbReference>
<dbReference type="EMBL" id="WOCE01000008">
    <property type="protein sequence ID" value="KAE9608241.1"/>
    <property type="molecule type" value="Genomic_DNA"/>
</dbReference>
<evidence type="ECO:0000256" key="3">
    <source>
        <dbReference type="ARBA" id="ARBA00023125"/>
    </source>
</evidence>
<gene>
    <name evidence="7" type="ORF">Lalb_Chr08g0233361</name>
</gene>
<keyword evidence="5" id="KW-0539">Nucleus</keyword>
<evidence type="ECO:0000256" key="1">
    <source>
        <dbReference type="ARBA" id="ARBA00004123"/>
    </source>
</evidence>
<evidence type="ECO:0000313" key="8">
    <source>
        <dbReference type="Proteomes" id="UP000447434"/>
    </source>
</evidence>
<accession>A0A6A4Q321</accession>
<comment type="caution">
    <text evidence="7">The sequence shown here is derived from an EMBL/GenBank/DDBJ whole genome shotgun (WGS) entry which is preliminary data.</text>
</comment>
<dbReference type="Pfam" id="PF00319">
    <property type="entry name" value="SRF-TF"/>
    <property type="match status" value="1"/>
</dbReference>
<proteinExistence type="predicted"/>
<evidence type="ECO:0000259" key="6">
    <source>
        <dbReference type="PROSITE" id="PS50066"/>
    </source>
</evidence>
<dbReference type="AlphaFoldDB" id="A0A6A4Q321"/>
<keyword evidence="8" id="KW-1185">Reference proteome</keyword>
<dbReference type="GO" id="GO:0046983">
    <property type="term" value="F:protein dimerization activity"/>
    <property type="evidence" value="ECO:0007669"/>
    <property type="project" value="InterPro"/>
</dbReference>
<keyword evidence="2" id="KW-0805">Transcription regulation</keyword>
<name>A0A6A4Q321_LUPAL</name>
<feature type="domain" description="MADS-box" evidence="6">
    <location>
        <begin position="1"/>
        <end position="42"/>
    </location>
</feature>
<keyword evidence="3" id="KW-0238">DNA-binding</keyword>
<evidence type="ECO:0000256" key="5">
    <source>
        <dbReference type="ARBA" id="ARBA00023242"/>
    </source>
</evidence>
<dbReference type="PROSITE" id="PS50066">
    <property type="entry name" value="MADS_BOX_2"/>
    <property type="match status" value="1"/>
</dbReference>
<dbReference type="GO" id="GO:0003677">
    <property type="term" value="F:DNA binding"/>
    <property type="evidence" value="ECO:0007669"/>
    <property type="project" value="UniProtKB-KW"/>
</dbReference>
<evidence type="ECO:0000256" key="4">
    <source>
        <dbReference type="ARBA" id="ARBA00023163"/>
    </source>
</evidence>
<evidence type="ECO:0000313" key="7">
    <source>
        <dbReference type="EMBL" id="KAE9608241.1"/>
    </source>
</evidence>
<dbReference type="InterPro" id="IPR002100">
    <property type="entry name" value="TF_MADSbox"/>
</dbReference>
<comment type="subcellular location">
    <subcellularLocation>
        <location evidence="1">Nucleus</location>
    </subcellularLocation>
</comment>
<dbReference type="GO" id="GO:0005634">
    <property type="term" value="C:nucleus"/>
    <property type="evidence" value="ECO:0007669"/>
    <property type="project" value="UniProtKB-SubCell"/>
</dbReference>
<protein>
    <submittedName>
        <fullName evidence="7">Putative transcription factor MADS-type1 family</fullName>
    </submittedName>
</protein>
<dbReference type="Gene3D" id="3.40.1810.10">
    <property type="entry name" value="Transcription factor, MADS-box"/>
    <property type="match status" value="1"/>
</dbReference>
<dbReference type="OrthoDB" id="601557at2759"/>
<keyword evidence="4" id="KW-0804">Transcription</keyword>
<dbReference type="SUPFAM" id="SSF55455">
    <property type="entry name" value="SRF-like"/>
    <property type="match status" value="1"/>
</dbReference>